<dbReference type="EMBL" id="JBHSWA010000001">
    <property type="protein sequence ID" value="MFC6640418.1"/>
    <property type="molecule type" value="Genomic_DNA"/>
</dbReference>
<reference evidence="2" key="1">
    <citation type="journal article" date="2019" name="Int. J. Syst. Evol. Microbiol.">
        <title>The Global Catalogue of Microorganisms (GCM) 10K type strain sequencing project: providing services to taxonomists for standard genome sequencing and annotation.</title>
        <authorList>
            <consortium name="The Broad Institute Genomics Platform"/>
            <consortium name="The Broad Institute Genome Sequencing Center for Infectious Disease"/>
            <person name="Wu L."/>
            <person name="Ma J."/>
        </authorList>
    </citation>
    <scope>NUCLEOTIDE SEQUENCE [LARGE SCALE GENOMIC DNA]</scope>
    <source>
        <strain evidence="2">NBRC 111368</strain>
    </source>
</reference>
<evidence type="ECO:0000313" key="1">
    <source>
        <dbReference type="EMBL" id="MFC6640418.1"/>
    </source>
</evidence>
<dbReference type="Proteomes" id="UP001596403">
    <property type="component" value="Unassembled WGS sequence"/>
</dbReference>
<protein>
    <submittedName>
        <fullName evidence="1">Uncharacterized protein</fullName>
    </submittedName>
</protein>
<comment type="caution">
    <text evidence="1">The sequence shown here is derived from an EMBL/GenBank/DDBJ whole genome shotgun (WGS) entry which is preliminary data.</text>
</comment>
<evidence type="ECO:0000313" key="2">
    <source>
        <dbReference type="Proteomes" id="UP001596403"/>
    </source>
</evidence>
<accession>A0ABW1YX20</accession>
<gene>
    <name evidence="1" type="ORF">ACFQAU_00315</name>
</gene>
<keyword evidence="2" id="KW-1185">Reference proteome</keyword>
<sequence length="209" mass="24134">MSERSPASSAFEDLFKFNPEPQLRLTLAYATAPNYEARFEALEKLIDKCYRTLVDGRAENREESEDQLSQRIVDMLKFASVNAEHDTKVGGHCDIIVRGPEDFLWIGEAKVHKSYQWLVDGFLQLSRRYATGLKGRNRGEIVIYHREGKSRLVLEKWRQIIDKEFSDVTVTHEISDGELCFRTSHICPNSGLTFHVRHCIIPLMHKPVK</sequence>
<proteinExistence type="predicted"/>
<organism evidence="1 2">
    <name type="scientific">Sulfitobacter profundi</name>
    <dbReference type="NCBI Taxonomy" id="2679961"/>
    <lineage>
        <taxon>Bacteria</taxon>
        <taxon>Pseudomonadati</taxon>
        <taxon>Pseudomonadota</taxon>
        <taxon>Alphaproteobacteria</taxon>
        <taxon>Rhodobacterales</taxon>
        <taxon>Roseobacteraceae</taxon>
        <taxon>Sulfitobacter</taxon>
    </lineage>
</organism>
<dbReference type="RefSeq" id="WP_132443618.1">
    <property type="nucleotide sequence ID" value="NZ_JBHSWA010000001.1"/>
</dbReference>
<name>A0ABW1YX20_9RHOB</name>